<reference evidence="2 3" key="1">
    <citation type="submission" date="2020-04" db="EMBL/GenBank/DDBJ databases">
        <authorList>
            <person name="Yin C."/>
        </authorList>
    </citation>
    <scope>NUCLEOTIDE SEQUENCE [LARGE SCALE GENOMIC DNA]</scope>
    <source>
        <strain evidence="2 3">Ae27</strain>
    </source>
</reference>
<keyword evidence="3" id="KW-1185">Reference proteome</keyword>
<dbReference type="InterPro" id="IPR029068">
    <property type="entry name" value="Glyas_Bleomycin-R_OHBP_Dase"/>
</dbReference>
<protein>
    <submittedName>
        <fullName evidence="2">VOC family protein</fullName>
    </submittedName>
</protein>
<dbReference type="SUPFAM" id="SSF54593">
    <property type="entry name" value="Glyoxalase/Bleomycin resistance protein/Dihydroxybiphenyl dioxygenase"/>
    <property type="match status" value="1"/>
</dbReference>
<dbReference type="CDD" id="cd07246">
    <property type="entry name" value="VOC_like"/>
    <property type="match status" value="1"/>
</dbReference>
<proteinExistence type="predicted"/>
<sequence length="123" mass="13671">MKIPAGHQSVMPYLMIKDANGFLAFTQAVFQAQLNHLSLHDDQQVRHAELVIGDSTIMVGGSRDQWKPAPGQLFIYVEDADASYQAALDHGATTVMELSDQSYGRTCGVKDPYDITWWITSIQ</sequence>
<dbReference type="Pfam" id="PF00903">
    <property type="entry name" value="Glyoxalase"/>
    <property type="match status" value="1"/>
</dbReference>
<feature type="domain" description="Glyoxalase/fosfomycin resistance/dioxygenase" evidence="1">
    <location>
        <begin position="14"/>
        <end position="119"/>
    </location>
</feature>
<evidence type="ECO:0000313" key="2">
    <source>
        <dbReference type="EMBL" id="NLR66820.1"/>
    </source>
</evidence>
<accession>A0A847RLY5</accession>
<name>A0A847RLY5_9BACT</name>
<evidence type="ECO:0000313" key="3">
    <source>
        <dbReference type="Proteomes" id="UP000570474"/>
    </source>
</evidence>
<dbReference type="EMBL" id="JABAIA010000002">
    <property type="protein sequence ID" value="NLR66820.1"/>
    <property type="molecule type" value="Genomic_DNA"/>
</dbReference>
<organism evidence="2 3">
    <name type="scientific">Chitinophaga varians</name>
    <dbReference type="NCBI Taxonomy" id="2202339"/>
    <lineage>
        <taxon>Bacteria</taxon>
        <taxon>Pseudomonadati</taxon>
        <taxon>Bacteroidota</taxon>
        <taxon>Chitinophagia</taxon>
        <taxon>Chitinophagales</taxon>
        <taxon>Chitinophagaceae</taxon>
        <taxon>Chitinophaga</taxon>
    </lineage>
</organism>
<dbReference type="AlphaFoldDB" id="A0A847RLY5"/>
<dbReference type="Gene3D" id="3.30.720.110">
    <property type="match status" value="1"/>
</dbReference>
<dbReference type="Gene3D" id="3.30.720.120">
    <property type="match status" value="1"/>
</dbReference>
<comment type="caution">
    <text evidence="2">The sequence shown here is derived from an EMBL/GenBank/DDBJ whole genome shotgun (WGS) entry which is preliminary data.</text>
</comment>
<dbReference type="PANTHER" id="PTHR34109">
    <property type="entry name" value="BNAUNNG04460D PROTEIN-RELATED"/>
    <property type="match status" value="1"/>
</dbReference>
<dbReference type="PANTHER" id="PTHR34109:SF1">
    <property type="entry name" value="VOC DOMAIN-CONTAINING PROTEIN"/>
    <property type="match status" value="1"/>
</dbReference>
<gene>
    <name evidence="2" type="ORF">HGH92_21100</name>
</gene>
<dbReference type="InterPro" id="IPR004360">
    <property type="entry name" value="Glyas_Fos-R_dOase_dom"/>
</dbReference>
<dbReference type="RefSeq" id="WP_168872724.1">
    <property type="nucleotide sequence ID" value="NZ_JABAIA010000002.1"/>
</dbReference>
<dbReference type="Proteomes" id="UP000570474">
    <property type="component" value="Unassembled WGS sequence"/>
</dbReference>
<evidence type="ECO:0000259" key="1">
    <source>
        <dbReference type="Pfam" id="PF00903"/>
    </source>
</evidence>